<evidence type="ECO:0000256" key="1">
    <source>
        <dbReference type="SAM" id="Phobius"/>
    </source>
</evidence>
<dbReference type="EnsemblPlants" id="AES77868">
    <property type="protein sequence ID" value="AES77868"/>
    <property type="gene ID" value="MTR_7g021260"/>
</dbReference>
<name>G7KSY4_MEDTR</name>
<keyword evidence="1" id="KW-1133">Transmembrane helix</keyword>
<protein>
    <submittedName>
        <fullName evidence="2">Transmembrane protein, putative</fullName>
    </submittedName>
</protein>
<evidence type="ECO:0000313" key="3">
    <source>
        <dbReference type="EnsemblPlants" id="AES77868"/>
    </source>
</evidence>
<evidence type="ECO:0000313" key="4">
    <source>
        <dbReference type="Proteomes" id="UP000002051"/>
    </source>
</evidence>
<keyword evidence="4" id="KW-1185">Reference proteome</keyword>
<keyword evidence="1 2" id="KW-0812">Transmembrane</keyword>
<dbReference type="EMBL" id="CM001223">
    <property type="protein sequence ID" value="AES77868.1"/>
    <property type="molecule type" value="Genomic_DNA"/>
</dbReference>
<proteinExistence type="predicted"/>
<gene>
    <name evidence="2" type="ordered locus">MTR_7g021260</name>
</gene>
<keyword evidence="1" id="KW-0472">Membrane</keyword>
<dbReference type="AlphaFoldDB" id="G7KSY4"/>
<dbReference type="Proteomes" id="UP000002051">
    <property type="component" value="Unassembled WGS sequence"/>
</dbReference>
<reference evidence="2 4" key="2">
    <citation type="journal article" date="2014" name="BMC Genomics">
        <title>An improved genome release (version Mt4.0) for the model legume Medicago truncatula.</title>
        <authorList>
            <person name="Tang H."/>
            <person name="Krishnakumar V."/>
            <person name="Bidwell S."/>
            <person name="Rosen B."/>
            <person name="Chan A."/>
            <person name="Zhou S."/>
            <person name="Gentzbittel L."/>
            <person name="Childs K.L."/>
            <person name="Yandell M."/>
            <person name="Gundlach H."/>
            <person name="Mayer K.F."/>
            <person name="Schwartz D.C."/>
            <person name="Town C.D."/>
        </authorList>
    </citation>
    <scope>GENOME REANNOTATION</scope>
    <source>
        <strain evidence="3 4">cv. Jemalong A17</strain>
    </source>
</reference>
<feature type="transmembrane region" description="Helical" evidence="1">
    <location>
        <begin position="57"/>
        <end position="77"/>
    </location>
</feature>
<dbReference type="HOGENOM" id="CLU_2213864_0_0_1"/>
<evidence type="ECO:0000313" key="2">
    <source>
        <dbReference type="EMBL" id="AES77868.1"/>
    </source>
</evidence>
<organism evidence="2 4">
    <name type="scientific">Medicago truncatula</name>
    <name type="common">Barrel medic</name>
    <name type="synonym">Medicago tribuloides</name>
    <dbReference type="NCBI Taxonomy" id="3880"/>
    <lineage>
        <taxon>Eukaryota</taxon>
        <taxon>Viridiplantae</taxon>
        <taxon>Streptophyta</taxon>
        <taxon>Embryophyta</taxon>
        <taxon>Tracheophyta</taxon>
        <taxon>Spermatophyta</taxon>
        <taxon>Magnoliopsida</taxon>
        <taxon>eudicotyledons</taxon>
        <taxon>Gunneridae</taxon>
        <taxon>Pentapetalae</taxon>
        <taxon>rosids</taxon>
        <taxon>fabids</taxon>
        <taxon>Fabales</taxon>
        <taxon>Fabaceae</taxon>
        <taxon>Papilionoideae</taxon>
        <taxon>50 kb inversion clade</taxon>
        <taxon>NPAAA clade</taxon>
        <taxon>Hologalegina</taxon>
        <taxon>IRL clade</taxon>
        <taxon>Trifolieae</taxon>
        <taxon>Medicago</taxon>
    </lineage>
</organism>
<sequence length="107" mass="12433">MKWDMIFKTKETGGGLEIKDLKISQSSLLAKWKWRLAKDEMTLWIDMLKVKYGKSASITQIFFKILILFSLVEGYFCSRKETKKLSRLVLKFAKKSINSGQPSFFLA</sequence>
<accession>G7KSY4</accession>
<dbReference type="PaxDb" id="3880-AES77868"/>
<reference evidence="3" key="3">
    <citation type="submission" date="2015-04" db="UniProtKB">
        <authorList>
            <consortium name="EnsemblPlants"/>
        </authorList>
    </citation>
    <scope>IDENTIFICATION</scope>
    <source>
        <strain evidence="3">cv. Jemalong A17</strain>
    </source>
</reference>
<reference evidence="2 4" key="1">
    <citation type="journal article" date="2011" name="Nature">
        <title>The Medicago genome provides insight into the evolution of rhizobial symbioses.</title>
        <authorList>
            <person name="Young N.D."/>
            <person name="Debelle F."/>
            <person name="Oldroyd G.E."/>
            <person name="Geurts R."/>
            <person name="Cannon S.B."/>
            <person name="Udvardi M.K."/>
            <person name="Benedito V.A."/>
            <person name="Mayer K.F."/>
            <person name="Gouzy J."/>
            <person name="Schoof H."/>
            <person name="Van de Peer Y."/>
            <person name="Proost S."/>
            <person name="Cook D.R."/>
            <person name="Meyers B.C."/>
            <person name="Spannagl M."/>
            <person name="Cheung F."/>
            <person name="De Mita S."/>
            <person name="Krishnakumar V."/>
            <person name="Gundlach H."/>
            <person name="Zhou S."/>
            <person name="Mudge J."/>
            <person name="Bharti A.K."/>
            <person name="Murray J.D."/>
            <person name="Naoumkina M.A."/>
            <person name="Rosen B."/>
            <person name="Silverstein K.A."/>
            <person name="Tang H."/>
            <person name="Rombauts S."/>
            <person name="Zhao P.X."/>
            <person name="Zhou P."/>
            <person name="Barbe V."/>
            <person name="Bardou P."/>
            <person name="Bechner M."/>
            <person name="Bellec A."/>
            <person name="Berger A."/>
            <person name="Berges H."/>
            <person name="Bidwell S."/>
            <person name="Bisseling T."/>
            <person name="Choisne N."/>
            <person name="Couloux A."/>
            <person name="Denny R."/>
            <person name="Deshpande S."/>
            <person name="Dai X."/>
            <person name="Doyle J.J."/>
            <person name="Dudez A.M."/>
            <person name="Farmer A.D."/>
            <person name="Fouteau S."/>
            <person name="Franken C."/>
            <person name="Gibelin C."/>
            <person name="Gish J."/>
            <person name="Goldstein S."/>
            <person name="Gonzalez A.J."/>
            <person name="Green P.J."/>
            <person name="Hallab A."/>
            <person name="Hartog M."/>
            <person name="Hua A."/>
            <person name="Humphray S.J."/>
            <person name="Jeong D.H."/>
            <person name="Jing Y."/>
            <person name="Jocker A."/>
            <person name="Kenton S.M."/>
            <person name="Kim D.J."/>
            <person name="Klee K."/>
            <person name="Lai H."/>
            <person name="Lang C."/>
            <person name="Lin S."/>
            <person name="Macmil S.L."/>
            <person name="Magdelenat G."/>
            <person name="Matthews L."/>
            <person name="McCorrison J."/>
            <person name="Monaghan E.L."/>
            <person name="Mun J.H."/>
            <person name="Najar F.Z."/>
            <person name="Nicholson C."/>
            <person name="Noirot C."/>
            <person name="O'Bleness M."/>
            <person name="Paule C.R."/>
            <person name="Poulain J."/>
            <person name="Prion F."/>
            <person name="Qin B."/>
            <person name="Qu C."/>
            <person name="Retzel E.F."/>
            <person name="Riddle C."/>
            <person name="Sallet E."/>
            <person name="Samain S."/>
            <person name="Samson N."/>
            <person name="Sanders I."/>
            <person name="Saurat O."/>
            <person name="Scarpelli C."/>
            <person name="Schiex T."/>
            <person name="Segurens B."/>
            <person name="Severin A.J."/>
            <person name="Sherrier D.J."/>
            <person name="Shi R."/>
            <person name="Sims S."/>
            <person name="Singer S.R."/>
            <person name="Sinharoy S."/>
            <person name="Sterck L."/>
            <person name="Viollet A."/>
            <person name="Wang B.B."/>
            <person name="Wang K."/>
            <person name="Wang M."/>
            <person name="Wang X."/>
            <person name="Warfsmann J."/>
            <person name="Weissenbach J."/>
            <person name="White D.D."/>
            <person name="White J.D."/>
            <person name="Wiley G.B."/>
            <person name="Wincker P."/>
            <person name="Xing Y."/>
            <person name="Yang L."/>
            <person name="Yao Z."/>
            <person name="Ying F."/>
            <person name="Zhai J."/>
            <person name="Zhou L."/>
            <person name="Zuber A."/>
            <person name="Denarie J."/>
            <person name="Dixon R.A."/>
            <person name="May G.D."/>
            <person name="Schwartz D.C."/>
            <person name="Rogers J."/>
            <person name="Quetier F."/>
            <person name="Town C.D."/>
            <person name="Roe B.A."/>
        </authorList>
    </citation>
    <scope>NUCLEOTIDE SEQUENCE [LARGE SCALE GENOMIC DNA]</scope>
    <source>
        <strain evidence="2">A17</strain>
        <strain evidence="3 4">cv. Jemalong A17</strain>
    </source>
</reference>